<protein>
    <recommendedName>
        <fullName evidence="5">MSHA biogenesis protein MshI</fullName>
    </recommendedName>
</protein>
<keyword evidence="2" id="KW-0812">Transmembrane</keyword>
<accession>A0ABV4TZ05</accession>
<evidence type="ECO:0008006" key="5">
    <source>
        <dbReference type="Google" id="ProtNLM"/>
    </source>
</evidence>
<keyword evidence="1" id="KW-0175">Coiled coil</keyword>
<sequence length="210" mass="23700">MQQINLNRPELWPKPTPFPARFMALALLAAGAVLGIGLAALEYRQEGAAARLEDARQERQRVQTHLNGLRQAHESRRGELSRLRKEVTELKDRTGTLRRARKAMERRLTAAGSKAELVRALGRARAGMPDIWLTRFALTGVDEVAVELEGRARIPESIPRYLQAVADQTVFRKGFFEDLSAEAPEERTDGLLRFSSRTRFKLDDAREAAR</sequence>
<dbReference type="Proteomes" id="UP001575181">
    <property type="component" value="Unassembled WGS sequence"/>
</dbReference>
<evidence type="ECO:0000256" key="1">
    <source>
        <dbReference type="SAM" id="Coils"/>
    </source>
</evidence>
<organism evidence="3 4">
    <name type="scientific">Thiohalorhabdus methylotrophus</name>
    <dbReference type="NCBI Taxonomy" id="3242694"/>
    <lineage>
        <taxon>Bacteria</taxon>
        <taxon>Pseudomonadati</taxon>
        <taxon>Pseudomonadota</taxon>
        <taxon>Gammaproteobacteria</taxon>
        <taxon>Thiohalorhabdales</taxon>
        <taxon>Thiohalorhabdaceae</taxon>
        <taxon>Thiohalorhabdus</taxon>
    </lineage>
</organism>
<keyword evidence="2" id="KW-1133">Transmembrane helix</keyword>
<gene>
    <name evidence="3" type="ORF">ACERLL_15930</name>
</gene>
<reference evidence="3 4" key="1">
    <citation type="submission" date="2024-08" db="EMBL/GenBank/DDBJ databases">
        <title>Whole-genome sequencing of halo(alkali)philic microorganisms from hypersaline lakes.</title>
        <authorList>
            <person name="Sorokin D.Y."/>
            <person name="Merkel A.Y."/>
            <person name="Messina E."/>
            <person name="Yakimov M."/>
        </authorList>
    </citation>
    <scope>NUCLEOTIDE SEQUENCE [LARGE SCALE GENOMIC DNA]</scope>
    <source>
        <strain evidence="3 4">Cl-TMA</strain>
    </source>
</reference>
<feature type="coiled-coil region" evidence="1">
    <location>
        <begin position="38"/>
        <end position="100"/>
    </location>
</feature>
<evidence type="ECO:0000313" key="4">
    <source>
        <dbReference type="Proteomes" id="UP001575181"/>
    </source>
</evidence>
<comment type="caution">
    <text evidence="3">The sequence shown here is derived from an EMBL/GenBank/DDBJ whole genome shotgun (WGS) entry which is preliminary data.</text>
</comment>
<proteinExistence type="predicted"/>
<dbReference type="Gene3D" id="6.10.250.3110">
    <property type="match status" value="1"/>
</dbReference>
<keyword evidence="4" id="KW-1185">Reference proteome</keyword>
<keyword evidence="2" id="KW-0472">Membrane</keyword>
<dbReference type="EMBL" id="JBGUAW010000012">
    <property type="protein sequence ID" value="MFA9462304.1"/>
    <property type="molecule type" value="Genomic_DNA"/>
</dbReference>
<name>A0ABV4TZ05_9GAMM</name>
<dbReference type="RefSeq" id="WP_373657094.1">
    <property type="nucleotide sequence ID" value="NZ_JBGUAW010000012.1"/>
</dbReference>
<feature type="transmembrane region" description="Helical" evidence="2">
    <location>
        <begin position="20"/>
        <end position="41"/>
    </location>
</feature>
<evidence type="ECO:0000313" key="3">
    <source>
        <dbReference type="EMBL" id="MFA9462304.1"/>
    </source>
</evidence>
<evidence type="ECO:0000256" key="2">
    <source>
        <dbReference type="SAM" id="Phobius"/>
    </source>
</evidence>